<keyword evidence="1" id="KW-0808">Transferase</keyword>
<evidence type="ECO:0000256" key="2">
    <source>
        <dbReference type="ARBA" id="ARBA00022777"/>
    </source>
</evidence>
<dbReference type="Proteomes" id="UP000636960">
    <property type="component" value="Unassembled WGS sequence"/>
</dbReference>
<evidence type="ECO:0000259" key="5">
    <source>
        <dbReference type="PROSITE" id="PS50921"/>
    </source>
</evidence>
<dbReference type="SUPFAM" id="SSF55781">
    <property type="entry name" value="GAF domain-like"/>
    <property type="match status" value="1"/>
</dbReference>
<organism evidence="6 7">
    <name type="scientific">Paractinoplanes rishiriensis</name>
    <dbReference type="NCBI Taxonomy" id="1050105"/>
    <lineage>
        <taxon>Bacteria</taxon>
        <taxon>Bacillati</taxon>
        <taxon>Actinomycetota</taxon>
        <taxon>Actinomycetes</taxon>
        <taxon>Micromonosporales</taxon>
        <taxon>Micromonosporaceae</taxon>
        <taxon>Paractinoplanes</taxon>
    </lineage>
</organism>
<keyword evidence="7" id="KW-1185">Reference proteome</keyword>
<name>A0A919JZ42_9ACTN</name>
<keyword evidence="2" id="KW-0418">Kinase</keyword>
<dbReference type="InterPro" id="IPR003018">
    <property type="entry name" value="GAF"/>
</dbReference>
<dbReference type="InterPro" id="IPR029016">
    <property type="entry name" value="GAF-like_dom_sf"/>
</dbReference>
<evidence type="ECO:0000256" key="4">
    <source>
        <dbReference type="ARBA" id="ARBA00023163"/>
    </source>
</evidence>
<protein>
    <submittedName>
        <fullName evidence="6">Transcriptional regulator</fullName>
    </submittedName>
</protein>
<evidence type="ECO:0000313" key="7">
    <source>
        <dbReference type="Proteomes" id="UP000636960"/>
    </source>
</evidence>
<dbReference type="Gene3D" id="1.10.10.10">
    <property type="entry name" value="Winged helix-like DNA-binding domain superfamily/Winged helix DNA-binding domain"/>
    <property type="match status" value="1"/>
</dbReference>
<evidence type="ECO:0000256" key="1">
    <source>
        <dbReference type="ARBA" id="ARBA00022679"/>
    </source>
</evidence>
<dbReference type="GO" id="GO:0003723">
    <property type="term" value="F:RNA binding"/>
    <property type="evidence" value="ECO:0007669"/>
    <property type="project" value="InterPro"/>
</dbReference>
<comment type="caution">
    <text evidence="6">The sequence shown here is derived from an EMBL/GenBank/DDBJ whole genome shotgun (WGS) entry which is preliminary data.</text>
</comment>
<sequence length="224" mass="24149">MDLTASLRELSRSVRLDSGVGDSLDALVAAALDAIPGAEFAGVSYIEERRTVTTRAATDPRAVAVDLAQYETGQGPCLTALFDEAVVSMPDRDRETRWPQFIARLAGSDVLSMLSFQLFAADDTLGALNLYAARRHAFGDDARSVGELFALHAGVVLAGAQRHERMGQALTTRDVIGQAKGILMERFKLTGDQAFALLVQISRSTNTKLRDVAEHLARTGELDS</sequence>
<evidence type="ECO:0000313" key="6">
    <source>
        <dbReference type="EMBL" id="GIE97575.1"/>
    </source>
</evidence>
<feature type="domain" description="ANTAR" evidence="5">
    <location>
        <begin position="156"/>
        <end position="217"/>
    </location>
</feature>
<dbReference type="PIRSF" id="PIRSF036625">
    <property type="entry name" value="GAF_ANTAR"/>
    <property type="match status" value="1"/>
</dbReference>
<dbReference type="Pfam" id="PF13185">
    <property type="entry name" value="GAF_2"/>
    <property type="match status" value="1"/>
</dbReference>
<evidence type="ECO:0000256" key="3">
    <source>
        <dbReference type="ARBA" id="ARBA00023015"/>
    </source>
</evidence>
<dbReference type="Pfam" id="PF03861">
    <property type="entry name" value="ANTAR"/>
    <property type="match status" value="1"/>
</dbReference>
<dbReference type="AlphaFoldDB" id="A0A919JZ42"/>
<dbReference type="InterPro" id="IPR011006">
    <property type="entry name" value="CheY-like_superfamily"/>
</dbReference>
<dbReference type="Gene3D" id="3.30.450.40">
    <property type="match status" value="1"/>
</dbReference>
<keyword evidence="4" id="KW-0804">Transcription</keyword>
<gene>
    <name evidence="6" type="ORF">Ari01nite_50400</name>
</gene>
<dbReference type="SMART" id="SM01012">
    <property type="entry name" value="ANTAR"/>
    <property type="match status" value="1"/>
</dbReference>
<dbReference type="SUPFAM" id="SSF52172">
    <property type="entry name" value="CheY-like"/>
    <property type="match status" value="1"/>
</dbReference>
<dbReference type="RefSeq" id="WP_203784622.1">
    <property type="nucleotide sequence ID" value="NZ_BOMV01000057.1"/>
</dbReference>
<reference evidence="6" key="1">
    <citation type="submission" date="2021-01" db="EMBL/GenBank/DDBJ databases">
        <title>Whole genome shotgun sequence of Actinoplanes rishiriensis NBRC 108556.</title>
        <authorList>
            <person name="Komaki H."/>
            <person name="Tamura T."/>
        </authorList>
    </citation>
    <scope>NUCLEOTIDE SEQUENCE</scope>
    <source>
        <strain evidence="6">NBRC 108556</strain>
    </source>
</reference>
<dbReference type="InterPro" id="IPR005561">
    <property type="entry name" value="ANTAR"/>
</dbReference>
<keyword evidence="3" id="KW-0805">Transcription regulation</keyword>
<dbReference type="InterPro" id="IPR036388">
    <property type="entry name" value="WH-like_DNA-bd_sf"/>
</dbReference>
<dbReference type="GO" id="GO:0016301">
    <property type="term" value="F:kinase activity"/>
    <property type="evidence" value="ECO:0007669"/>
    <property type="project" value="UniProtKB-KW"/>
</dbReference>
<proteinExistence type="predicted"/>
<dbReference type="PROSITE" id="PS50921">
    <property type="entry name" value="ANTAR"/>
    <property type="match status" value="1"/>
</dbReference>
<accession>A0A919JZ42</accession>
<dbReference type="EMBL" id="BOMV01000057">
    <property type="protein sequence ID" value="GIE97575.1"/>
    <property type="molecule type" value="Genomic_DNA"/>
</dbReference>
<dbReference type="InterPro" id="IPR012074">
    <property type="entry name" value="GAF_ANTAR"/>
</dbReference>